<dbReference type="Pfam" id="PF00700">
    <property type="entry name" value="Flagellin_C"/>
    <property type="match status" value="1"/>
</dbReference>
<dbReference type="InterPro" id="IPR001492">
    <property type="entry name" value="Flagellin"/>
</dbReference>
<sequence length="295" mass="32374">MRVTNKMVTNNFLTNLNRNAKEVAKLQSQLSSGKVIERPSDDPIAVSKIMNLTTAIGKNEQYQSNMEDAIAWNSLTDSTLDNIGNTMQRLRELTVQAANGSFSDTERSGIKAEVEQLTEQIMQDGNTMYGGRYILAGNNNKTAPFKLESGELKYSGDSGKMKMEVSTGLTVGINTSGSELMGSGNSLSDMLKELKSALESGDATKLSKDVLGKIDDNIDNVLNLRAKVGAKVNRFESIFQKNEADNLNMKTILSENQDVDVAEKIMEYMAMENVYQTTLSAGAKAIQHSLLDYLR</sequence>
<keyword evidence="3" id="KW-0975">Bacterial flagellum</keyword>
<evidence type="ECO:0000259" key="4">
    <source>
        <dbReference type="Pfam" id="PF00669"/>
    </source>
</evidence>
<dbReference type="STRING" id="1121316.SAMN02745207_02726"/>
<dbReference type="OrthoDB" id="9758307at2"/>
<comment type="subcellular location">
    <subcellularLocation>
        <location evidence="1">Bacterial flagellum</location>
    </subcellularLocation>
</comment>
<gene>
    <name evidence="6" type="ORF">SAMN02745207_02726</name>
</gene>
<evidence type="ECO:0000259" key="5">
    <source>
        <dbReference type="Pfam" id="PF00700"/>
    </source>
</evidence>
<dbReference type="InterPro" id="IPR046358">
    <property type="entry name" value="Flagellin_C"/>
</dbReference>
<dbReference type="AlphaFoldDB" id="A0A1M5W7F3"/>
<dbReference type="Proteomes" id="UP000184447">
    <property type="component" value="Unassembled WGS sequence"/>
</dbReference>
<keyword evidence="6" id="KW-0966">Cell projection</keyword>
<dbReference type="GO" id="GO:0005198">
    <property type="term" value="F:structural molecule activity"/>
    <property type="evidence" value="ECO:0007669"/>
    <property type="project" value="InterPro"/>
</dbReference>
<dbReference type="EMBL" id="FQXM01000015">
    <property type="protein sequence ID" value="SHH83391.1"/>
    <property type="molecule type" value="Genomic_DNA"/>
</dbReference>
<evidence type="ECO:0000256" key="1">
    <source>
        <dbReference type="ARBA" id="ARBA00004365"/>
    </source>
</evidence>
<keyword evidence="6" id="KW-0969">Cilium</keyword>
<keyword evidence="6" id="KW-0282">Flagellum</keyword>
<feature type="domain" description="Flagellin N-terminal" evidence="4">
    <location>
        <begin position="5"/>
        <end position="139"/>
    </location>
</feature>
<feature type="domain" description="Flagellin C-terminal" evidence="5">
    <location>
        <begin position="212"/>
        <end position="294"/>
    </location>
</feature>
<keyword evidence="7" id="KW-1185">Reference proteome</keyword>
<evidence type="ECO:0000256" key="2">
    <source>
        <dbReference type="ARBA" id="ARBA00005709"/>
    </source>
</evidence>
<protein>
    <submittedName>
        <fullName evidence="6">Flagellar hook-associated protein 3 FlgL</fullName>
    </submittedName>
</protein>
<evidence type="ECO:0000313" key="6">
    <source>
        <dbReference type="EMBL" id="SHH83391.1"/>
    </source>
</evidence>
<dbReference type="SUPFAM" id="SSF64518">
    <property type="entry name" value="Phase 1 flagellin"/>
    <property type="match status" value="1"/>
</dbReference>
<dbReference type="PANTHER" id="PTHR42792:SF1">
    <property type="entry name" value="FLAGELLAR HOOK-ASSOCIATED PROTEIN 3"/>
    <property type="match status" value="1"/>
</dbReference>
<evidence type="ECO:0000256" key="3">
    <source>
        <dbReference type="ARBA" id="ARBA00023143"/>
    </source>
</evidence>
<proteinExistence type="inferred from homology"/>
<dbReference type="Gene3D" id="1.20.1330.10">
    <property type="entry name" value="f41 fragment of flagellin, N-terminal domain"/>
    <property type="match status" value="1"/>
</dbReference>
<dbReference type="GO" id="GO:0009424">
    <property type="term" value="C:bacterial-type flagellum hook"/>
    <property type="evidence" value="ECO:0007669"/>
    <property type="project" value="InterPro"/>
</dbReference>
<comment type="similarity">
    <text evidence="2">Belongs to the bacterial flagellin family.</text>
</comment>
<reference evidence="6 7" key="1">
    <citation type="submission" date="2016-11" db="EMBL/GenBank/DDBJ databases">
        <authorList>
            <person name="Jaros S."/>
            <person name="Januszkiewicz K."/>
            <person name="Wedrychowicz H."/>
        </authorList>
    </citation>
    <scope>NUCLEOTIDE SEQUENCE [LARGE SCALE GENOMIC DNA]</scope>
    <source>
        <strain evidence="6 7">DSM 8605</strain>
    </source>
</reference>
<accession>A0A1M5W7F3</accession>
<organism evidence="6 7">
    <name type="scientific">Clostridium grantii DSM 8605</name>
    <dbReference type="NCBI Taxonomy" id="1121316"/>
    <lineage>
        <taxon>Bacteria</taxon>
        <taxon>Bacillati</taxon>
        <taxon>Bacillota</taxon>
        <taxon>Clostridia</taxon>
        <taxon>Eubacteriales</taxon>
        <taxon>Clostridiaceae</taxon>
        <taxon>Clostridium</taxon>
    </lineage>
</organism>
<dbReference type="Pfam" id="PF00669">
    <property type="entry name" value="Flagellin_N"/>
    <property type="match status" value="1"/>
</dbReference>
<dbReference type="InterPro" id="IPR001029">
    <property type="entry name" value="Flagellin_N"/>
</dbReference>
<dbReference type="PANTHER" id="PTHR42792">
    <property type="entry name" value="FLAGELLIN"/>
    <property type="match status" value="1"/>
</dbReference>
<dbReference type="RefSeq" id="WP_073338972.1">
    <property type="nucleotide sequence ID" value="NZ_FQXM01000015.1"/>
</dbReference>
<evidence type="ECO:0000313" key="7">
    <source>
        <dbReference type="Proteomes" id="UP000184447"/>
    </source>
</evidence>
<name>A0A1M5W7F3_9CLOT</name>
<dbReference type="InterPro" id="IPR013384">
    <property type="entry name" value="Flagell_FlgL"/>
</dbReference>
<dbReference type="GO" id="GO:0071973">
    <property type="term" value="P:bacterial-type flagellum-dependent cell motility"/>
    <property type="evidence" value="ECO:0007669"/>
    <property type="project" value="InterPro"/>
</dbReference>
<dbReference type="NCBIfam" id="TIGR02550">
    <property type="entry name" value="flagell_flgL"/>
    <property type="match status" value="1"/>
</dbReference>